<dbReference type="InterPro" id="IPR020846">
    <property type="entry name" value="MFS_dom"/>
</dbReference>
<feature type="transmembrane region" description="Helical" evidence="5">
    <location>
        <begin position="454"/>
        <end position="474"/>
    </location>
</feature>
<feature type="transmembrane region" description="Helical" evidence="5">
    <location>
        <begin position="169"/>
        <end position="187"/>
    </location>
</feature>
<name>A0ABR1CG13_NECAM</name>
<accession>A0ABR1CG13</accession>
<evidence type="ECO:0000313" key="8">
    <source>
        <dbReference type="Proteomes" id="UP001303046"/>
    </source>
</evidence>
<dbReference type="InterPro" id="IPR036259">
    <property type="entry name" value="MFS_trans_sf"/>
</dbReference>
<dbReference type="SUPFAM" id="SSF103473">
    <property type="entry name" value="MFS general substrate transporter"/>
    <property type="match status" value="1"/>
</dbReference>
<protein>
    <recommendedName>
        <fullName evidence="6">Major facilitator superfamily (MFS) profile domain-containing protein</fullName>
    </recommendedName>
</protein>
<evidence type="ECO:0000256" key="5">
    <source>
        <dbReference type="SAM" id="Phobius"/>
    </source>
</evidence>
<dbReference type="Pfam" id="PF00083">
    <property type="entry name" value="Sugar_tr"/>
    <property type="match status" value="1"/>
</dbReference>
<evidence type="ECO:0000256" key="2">
    <source>
        <dbReference type="ARBA" id="ARBA00022692"/>
    </source>
</evidence>
<keyword evidence="2 5" id="KW-0812">Transmembrane</keyword>
<feature type="transmembrane region" description="Helical" evidence="5">
    <location>
        <begin position="367"/>
        <end position="385"/>
    </location>
</feature>
<feature type="transmembrane region" description="Helical" evidence="5">
    <location>
        <begin position="140"/>
        <end position="163"/>
    </location>
</feature>
<comment type="caution">
    <text evidence="7">The sequence shown here is derived from an EMBL/GenBank/DDBJ whole genome shotgun (WGS) entry which is preliminary data.</text>
</comment>
<evidence type="ECO:0000313" key="7">
    <source>
        <dbReference type="EMBL" id="KAK6737114.1"/>
    </source>
</evidence>
<dbReference type="EMBL" id="JAVFWL010000002">
    <property type="protein sequence ID" value="KAK6737114.1"/>
    <property type="molecule type" value="Genomic_DNA"/>
</dbReference>
<evidence type="ECO:0000256" key="4">
    <source>
        <dbReference type="ARBA" id="ARBA00023136"/>
    </source>
</evidence>
<evidence type="ECO:0000256" key="3">
    <source>
        <dbReference type="ARBA" id="ARBA00022989"/>
    </source>
</evidence>
<gene>
    <name evidence="7" type="primary">Necator_chrII.g7466</name>
    <name evidence="7" type="ORF">RB195_019672</name>
</gene>
<dbReference type="CDD" id="cd17317">
    <property type="entry name" value="MFS_SLC22"/>
    <property type="match status" value="1"/>
</dbReference>
<comment type="subcellular location">
    <subcellularLocation>
        <location evidence="1">Membrane</location>
        <topology evidence="1">Multi-pass membrane protein</topology>
    </subcellularLocation>
</comment>
<feature type="transmembrane region" description="Helical" evidence="5">
    <location>
        <begin position="225"/>
        <end position="245"/>
    </location>
</feature>
<feature type="domain" description="Major facilitator superfamily (MFS) profile" evidence="6">
    <location>
        <begin position="65"/>
        <end position="479"/>
    </location>
</feature>
<keyword evidence="3 5" id="KW-1133">Transmembrane helix</keyword>
<feature type="transmembrane region" description="Helical" evidence="5">
    <location>
        <begin position="391"/>
        <end position="414"/>
    </location>
</feature>
<feature type="transmembrane region" description="Helical" evidence="5">
    <location>
        <begin position="306"/>
        <end position="327"/>
    </location>
</feature>
<dbReference type="Proteomes" id="UP001303046">
    <property type="component" value="Unassembled WGS sequence"/>
</dbReference>
<dbReference type="InterPro" id="IPR005828">
    <property type="entry name" value="MFS_sugar_transport-like"/>
</dbReference>
<proteinExistence type="predicted"/>
<evidence type="ECO:0000259" key="6">
    <source>
        <dbReference type="PROSITE" id="PS50850"/>
    </source>
</evidence>
<dbReference type="Gene3D" id="1.20.1250.20">
    <property type="entry name" value="MFS general substrate transporter like domains"/>
    <property type="match status" value="1"/>
</dbReference>
<feature type="transmembrane region" description="Helical" evidence="5">
    <location>
        <begin position="199"/>
        <end position="219"/>
    </location>
</feature>
<sequence length="493" mass="55249">MFVSRSARREFSMTFKHESAEKLSQSEKDWEEVQNPQCTDKLVTPGEILNELGPRNPFLLSSVLITGLTWAVVAMNGMSTAFIVQSCVNCSEMVSLVDEFDLRENRAYISDATTSAFMVGNAIGATFISKAADRYGRKYVLLFCFLMMAFTGAIAAFSPSVVIYGVLRLLQGIFYTGAALVGWVLGYECTPVKLRFFTTVYFGIAWVVGYCLVTPIAMISPSWRWLIFFVSVPHLLTATLCYLFVPESLHFLALERKEYSVGKWLEKATSKQGDLAQIDPKNVVSTLEVQPQAENLFVELWANKVFLLYTLVLIYLWNCDTFIYFGLSLYSTHFAGNIYLNYFLVGLVELPAYILSPMAMNRYGRRIVVASSHLAAAGTFFALVFTLENAWLQTALWAFGKFAISCSFMSLYVYASEIFPTNIRNLSIGFCETMSRIGGILAPYVIALSRISPIVPMVLLSFISLVGGLLSFILPETLNRQLPSTIRESSQRR</sequence>
<reference evidence="7 8" key="1">
    <citation type="submission" date="2023-08" db="EMBL/GenBank/DDBJ databases">
        <title>A Necator americanus chromosomal reference genome.</title>
        <authorList>
            <person name="Ilik V."/>
            <person name="Petrzelkova K.J."/>
            <person name="Pardy F."/>
            <person name="Fuh T."/>
            <person name="Niatou-Singa F.S."/>
            <person name="Gouil Q."/>
            <person name="Baker L."/>
            <person name="Ritchie M.E."/>
            <person name="Jex A.R."/>
            <person name="Gazzola D."/>
            <person name="Li H."/>
            <person name="Toshio Fujiwara R."/>
            <person name="Zhan B."/>
            <person name="Aroian R.V."/>
            <person name="Pafco B."/>
            <person name="Schwarz E.M."/>
        </authorList>
    </citation>
    <scope>NUCLEOTIDE SEQUENCE [LARGE SCALE GENOMIC DNA]</scope>
    <source>
        <strain evidence="7 8">Aroian</strain>
        <tissue evidence="7">Whole animal</tissue>
    </source>
</reference>
<keyword evidence="4 5" id="KW-0472">Membrane</keyword>
<feature type="transmembrane region" description="Helical" evidence="5">
    <location>
        <begin position="339"/>
        <end position="355"/>
    </location>
</feature>
<organism evidence="7 8">
    <name type="scientific">Necator americanus</name>
    <name type="common">Human hookworm</name>
    <dbReference type="NCBI Taxonomy" id="51031"/>
    <lineage>
        <taxon>Eukaryota</taxon>
        <taxon>Metazoa</taxon>
        <taxon>Ecdysozoa</taxon>
        <taxon>Nematoda</taxon>
        <taxon>Chromadorea</taxon>
        <taxon>Rhabditida</taxon>
        <taxon>Rhabditina</taxon>
        <taxon>Rhabditomorpha</taxon>
        <taxon>Strongyloidea</taxon>
        <taxon>Ancylostomatidae</taxon>
        <taxon>Bunostominae</taxon>
        <taxon>Necator</taxon>
    </lineage>
</organism>
<dbReference type="PANTHER" id="PTHR24064">
    <property type="entry name" value="SOLUTE CARRIER FAMILY 22 MEMBER"/>
    <property type="match status" value="1"/>
</dbReference>
<dbReference type="PROSITE" id="PS50850">
    <property type="entry name" value="MFS"/>
    <property type="match status" value="1"/>
</dbReference>
<feature type="transmembrane region" description="Helical" evidence="5">
    <location>
        <begin position="426"/>
        <end position="448"/>
    </location>
</feature>
<evidence type="ECO:0000256" key="1">
    <source>
        <dbReference type="ARBA" id="ARBA00004141"/>
    </source>
</evidence>
<keyword evidence="8" id="KW-1185">Reference proteome</keyword>